<keyword evidence="2" id="KW-0479">Metal-binding</keyword>
<keyword evidence="1" id="KW-0645">Protease</keyword>
<dbReference type="NCBIfam" id="NF005478">
    <property type="entry name" value="PRK07079.1"/>
    <property type="match status" value="1"/>
</dbReference>
<dbReference type="Gene3D" id="3.30.70.360">
    <property type="match status" value="1"/>
</dbReference>
<dbReference type="EMBL" id="BKAJ01000120">
    <property type="protein sequence ID" value="GEP59139.1"/>
    <property type="molecule type" value="Genomic_DNA"/>
</dbReference>
<organism evidence="5 6">
    <name type="scientific">Reyranella soli</name>
    <dbReference type="NCBI Taxonomy" id="1230389"/>
    <lineage>
        <taxon>Bacteria</taxon>
        <taxon>Pseudomonadati</taxon>
        <taxon>Pseudomonadota</taxon>
        <taxon>Alphaproteobacteria</taxon>
        <taxon>Hyphomicrobiales</taxon>
        <taxon>Reyranellaceae</taxon>
        <taxon>Reyranella</taxon>
    </lineage>
</organism>
<name>A0A512NJL0_9HYPH</name>
<dbReference type="InterPro" id="IPR011650">
    <property type="entry name" value="Peptidase_M20_dimer"/>
</dbReference>
<keyword evidence="6" id="KW-1185">Reference proteome</keyword>
<gene>
    <name evidence="5" type="ORF">RSO01_63050</name>
</gene>
<accession>A0A512NJL0</accession>
<dbReference type="Pfam" id="PF07687">
    <property type="entry name" value="M20_dimer"/>
    <property type="match status" value="1"/>
</dbReference>
<dbReference type="Pfam" id="PF01546">
    <property type="entry name" value="Peptidase_M20"/>
    <property type="match status" value="1"/>
</dbReference>
<comment type="caution">
    <text evidence="5">The sequence shown here is derived from an EMBL/GenBank/DDBJ whole genome shotgun (WGS) entry which is preliminary data.</text>
</comment>
<dbReference type="Gene3D" id="3.40.630.10">
    <property type="entry name" value="Zn peptidases"/>
    <property type="match status" value="1"/>
</dbReference>
<sequence length="467" mass="50894">MSGTRDSAIARAEKYFDDGGFLAELQRRVAIPTTSQETNSMPALQEYVSGEMTQSLQKMGYDCTVLPNPRAEYGPFLIARRVEDPAKPTVLTYGHGDVIRGQEDQWRQGLSPWKIVIEGDRMYGRGTADNKGQHTINIAALACVLEERGSLGFNSTILIETGEETGSPGLADFCKANKAALKADALIGSDGPRLDHRRPTIFGGTRGTLNFNLKLTMREGGHHSGNWGGLLSNPGIMLAHALATITDRRGQIKVPEWRPQTLTNSVRAALADAHIDAGEGAPTIDPNWGEESLTPVERVFGWNSFEVLAFKTGNPDRPVNAIPPSAIAYCQLRFVVGTDPHDIIPALRRHLDRHGYEMIEIDQAREVIMNATRLDPENPWAKFAATSIEKTGGVKPNMLPNLGGSLPNEVFTDILGMPTVWVPHSYAACSQHAPNEHLLAPVAREGLRLMTGIFWDLGANPPTGARA</sequence>
<dbReference type="Proteomes" id="UP000321058">
    <property type="component" value="Unassembled WGS sequence"/>
</dbReference>
<dbReference type="GO" id="GO:0008233">
    <property type="term" value="F:peptidase activity"/>
    <property type="evidence" value="ECO:0007669"/>
    <property type="project" value="UniProtKB-KW"/>
</dbReference>
<evidence type="ECO:0000256" key="2">
    <source>
        <dbReference type="ARBA" id="ARBA00022723"/>
    </source>
</evidence>
<feature type="domain" description="Peptidase M20 dimerisation" evidence="4">
    <location>
        <begin position="205"/>
        <end position="357"/>
    </location>
</feature>
<evidence type="ECO:0000256" key="3">
    <source>
        <dbReference type="ARBA" id="ARBA00022801"/>
    </source>
</evidence>
<protein>
    <recommendedName>
        <fullName evidence="4">Peptidase M20 dimerisation domain-containing protein</fullName>
    </recommendedName>
</protein>
<dbReference type="PANTHER" id="PTHR43270">
    <property type="entry name" value="BETA-ALA-HIS DIPEPTIDASE"/>
    <property type="match status" value="1"/>
</dbReference>
<dbReference type="GO" id="GO:0006508">
    <property type="term" value="P:proteolysis"/>
    <property type="evidence" value="ECO:0007669"/>
    <property type="project" value="UniProtKB-KW"/>
</dbReference>
<reference evidence="5 6" key="1">
    <citation type="submission" date="2019-07" db="EMBL/GenBank/DDBJ databases">
        <title>Whole genome shotgun sequence of Reyranella soli NBRC 108950.</title>
        <authorList>
            <person name="Hosoyama A."/>
            <person name="Uohara A."/>
            <person name="Ohji S."/>
            <person name="Ichikawa N."/>
        </authorList>
    </citation>
    <scope>NUCLEOTIDE SEQUENCE [LARGE SCALE GENOMIC DNA]</scope>
    <source>
        <strain evidence="5 6">NBRC 108950</strain>
    </source>
</reference>
<dbReference type="SUPFAM" id="SSF53187">
    <property type="entry name" value="Zn-dependent exopeptidases"/>
    <property type="match status" value="1"/>
</dbReference>
<dbReference type="GO" id="GO:0046872">
    <property type="term" value="F:metal ion binding"/>
    <property type="evidence" value="ECO:0007669"/>
    <property type="project" value="UniProtKB-KW"/>
</dbReference>
<dbReference type="InterPro" id="IPR002933">
    <property type="entry name" value="Peptidase_M20"/>
</dbReference>
<evidence type="ECO:0000313" key="6">
    <source>
        <dbReference type="Proteomes" id="UP000321058"/>
    </source>
</evidence>
<dbReference type="OrthoDB" id="9761532at2"/>
<dbReference type="PANTHER" id="PTHR43270:SF12">
    <property type="entry name" value="SUCCINYL-DIAMINOPIMELATE DESUCCINYLASE"/>
    <property type="match status" value="1"/>
</dbReference>
<dbReference type="InterPro" id="IPR051458">
    <property type="entry name" value="Cyt/Met_Dipeptidase"/>
</dbReference>
<keyword evidence="3" id="KW-0378">Hydrolase</keyword>
<evidence type="ECO:0000259" key="4">
    <source>
        <dbReference type="Pfam" id="PF07687"/>
    </source>
</evidence>
<evidence type="ECO:0000313" key="5">
    <source>
        <dbReference type="EMBL" id="GEP59139.1"/>
    </source>
</evidence>
<dbReference type="RefSeq" id="WP_147154499.1">
    <property type="nucleotide sequence ID" value="NZ_BKAJ01000120.1"/>
</dbReference>
<proteinExistence type="predicted"/>
<dbReference type="AlphaFoldDB" id="A0A512NJL0"/>
<evidence type="ECO:0000256" key="1">
    <source>
        <dbReference type="ARBA" id="ARBA00022670"/>
    </source>
</evidence>